<dbReference type="PANTHER" id="PTHR21505">
    <property type="entry name" value="MADF DOMAIN-CONTAINING PROTEIN-RELATED"/>
    <property type="match status" value="1"/>
</dbReference>
<dbReference type="EMBL" id="JACEFF010000707">
    <property type="protein sequence ID" value="KAH9632502.1"/>
    <property type="molecule type" value="Genomic_DNA"/>
</dbReference>
<dbReference type="Pfam" id="PF10545">
    <property type="entry name" value="MADF_DNA_bdg"/>
    <property type="match status" value="1"/>
</dbReference>
<name>A0A922M8S0_SPOEX</name>
<evidence type="ECO:0000259" key="1">
    <source>
        <dbReference type="PROSITE" id="PS51029"/>
    </source>
</evidence>
<dbReference type="Proteomes" id="UP000814243">
    <property type="component" value="Unassembled WGS sequence"/>
</dbReference>
<dbReference type="AlphaFoldDB" id="A0A922M8S0"/>
<sequence>MDREQCLKLIQLYGEYRRLWIAQCPDYTNRGLREDAWRKISQEMNLPIAELKKKIDSLLGSYRREKSKEKKPNHRMRYLLFNVYD</sequence>
<dbReference type="InterPro" id="IPR006578">
    <property type="entry name" value="MADF-dom"/>
</dbReference>
<gene>
    <name evidence="2" type="ORF">HF086_017050</name>
</gene>
<evidence type="ECO:0000313" key="2">
    <source>
        <dbReference type="EMBL" id="KAH9632502.1"/>
    </source>
</evidence>
<feature type="domain" description="MADF" evidence="1">
    <location>
        <begin position="8"/>
        <end position="85"/>
    </location>
</feature>
<accession>A0A922M8S0</accession>
<protein>
    <recommendedName>
        <fullName evidence="1">MADF domain-containing protein</fullName>
    </recommendedName>
</protein>
<organism evidence="2 3">
    <name type="scientific">Spodoptera exigua</name>
    <name type="common">Beet armyworm</name>
    <name type="synonym">Noctua fulgens</name>
    <dbReference type="NCBI Taxonomy" id="7107"/>
    <lineage>
        <taxon>Eukaryota</taxon>
        <taxon>Metazoa</taxon>
        <taxon>Ecdysozoa</taxon>
        <taxon>Arthropoda</taxon>
        <taxon>Hexapoda</taxon>
        <taxon>Insecta</taxon>
        <taxon>Pterygota</taxon>
        <taxon>Neoptera</taxon>
        <taxon>Endopterygota</taxon>
        <taxon>Lepidoptera</taxon>
        <taxon>Glossata</taxon>
        <taxon>Ditrysia</taxon>
        <taxon>Noctuoidea</taxon>
        <taxon>Noctuidae</taxon>
        <taxon>Amphipyrinae</taxon>
        <taxon>Spodoptera</taxon>
    </lineage>
</organism>
<dbReference type="SMART" id="SM00595">
    <property type="entry name" value="MADF"/>
    <property type="match status" value="1"/>
</dbReference>
<proteinExistence type="predicted"/>
<comment type="caution">
    <text evidence="2">The sequence shown here is derived from an EMBL/GenBank/DDBJ whole genome shotgun (WGS) entry which is preliminary data.</text>
</comment>
<dbReference type="PANTHER" id="PTHR21505:SF12">
    <property type="entry name" value="MADF DOMAIN-CONTAINING PROTEIN-RELATED"/>
    <property type="match status" value="1"/>
</dbReference>
<evidence type="ECO:0000313" key="3">
    <source>
        <dbReference type="Proteomes" id="UP000814243"/>
    </source>
</evidence>
<dbReference type="PROSITE" id="PS51029">
    <property type="entry name" value="MADF"/>
    <property type="match status" value="1"/>
</dbReference>
<reference evidence="2" key="1">
    <citation type="journal article" date="2021" name="G3 (Bethesda)">
        <title>Genome and transcriptome analysis of the beet armyworm Spodoptera exigua reveals targets for pest control. .</title>
        <authorList>
            <person name="Simon S."/>
            <person name="Breeschoten T."/>
            <person name="Jansen H.J."/>
            <person name="Dirks R.P."/>
            <person name="Schranz M.E."/>
            <person name="Ros V.I.D."/>
        </authorList>
    </citation>
    <scope>NUCLEOTIDE SEQUENCE</scope>
    <source>
        <strain evidence="2">TB_SE_WUR_2020</strain>
    </source>
</reference>